<reference evidence="1" key="1">
    <citation type="journal article" date="2020" name="Stud. Mycol.">
        <title>101 Dothideomycetes genomes: a test case for predicting lifestyles and emergence of pathogens.</title>
        <authorList>
            <person name="Haridas S."/>
            <person name="Albert R."/>
            <person name="Binder M."/>
            <person name="Bloem J."/>
            <person name="Labutti K."/>
            <person name="Salamov A."/>
            <person name="Andreopoulos B."/>
            <person name="Baker S."/>
            <person name="Barry K."/>
            <person name="Bills G."/>
            <person name="Bluhm B."/>
            <person name="Cannon C."/>
            <person name="Castanera R."/>
            <person name="Culley D."/>
            <person name="Daum C."/>
            <person name="Ezra D."/>
            <person name="Gonzalez J."/>
            <person name="Henrissat B."/>
            <person name="Kuo A."/>
            <person name="Liang C."/>
            <person name="Lipzen A."/>
            <person name="Lutzoni F."/>
            <person name="Magnuson J."/>
            <person name="Mondo S."/>
            <person name="Nolan M."/>
            <person name="Ohm R."/>
            <person name="Pangilinan J."/>
            <person name="Park H.-J."/>
            <person name="Ramirez L."/>
            <person name="Alfaro M."/>
            <person name="Sun H."/>
            <person name="Tritt A."/>
            <person name="Yoshinaga Y."/>
            <person name="Zwiers L.-H."/>
            <person name="Turgeon B."/>
            <person name="Goodwin S."/>
            <person name="Spatafora J."/>
            <person name="Crous P."/>
            <person name="Grigoriev I."/>
        </authorList>
    </citation>
    <scope>NUCLEOTIDE SEQUENCE</scope>
    <source>
        <strain evidence="1">ATCC 36951</strain>
    </source>
</reference>
<accession>A0A6A6BX32</accession>
<name>A0A6A6BX32_ZASCE</name>
<dbReference type="Proteomes" id="UP000799537">
    <property type="component" value="Unassembled WGS sequence"/>
</dbReference>
<evidence type="ECO:0000313" key="1">
    <source>
        <dbReference type="EMBL" id="KAF2158598.1"/>
    </source>
</evidence>
<evidence type="ECO:0000313" key="2">
    <source>
        <dbReference type="Proteomes" id="UP000799537"/>
    </source>
</evidence>
<keyword evidence="2" id="KW-1185">Reference proteome</keyword>
<evidence type="ECO:0008006" key="3">
    <source>
        <dbReference type="Google" id="ProtNLM"/>
    </source>
</evidence>
<dbReference type="RefSeq" id="XP_033659487.1">
    <property type="nucleotide sequence ID" value="XM_033814782.1"/>
</dbReference>
<dbReference type="EMBL" id="ML993654">
    <property type="protein sequence ID" value="KAF2158598.1"/>
    <property type="molecule type" value="Genomic_DNA"/>
</dbReference>
<proteinExistence type="predicted"/>
<dbReference type="AlphaFoldDB" id="A0A6A6BX32"/>
<dbReference type="GeneID" id="54568054"/>
<sequence length="573" mass="64188">MPRLLDLPPDITTQIFGYFERKVDIHSSGPAQRQWDGLVTLQACRLTCRGLNELVSGMLCPVFRGSLDKTSMERIKGLSRNPLIAEGMRAVEINLAFRPVSIATSLATYCKSVTEKVDEFRRSCHYDTEFQEYEDEDLSDAAVNHRALLAAEDRLFLIRESFWQCVEPGACRTADVSCQLLLRDCFARYALRQQDEEEIVNDGSFVNTIATAMARFKHSAYLTFVDEADIYPRSDAVTVAYDNDLLARHMLQPHDWLSAETKIEQATLLPARLLVEFPIACARLGVPLQGLDIGCFPLKTLFTSLIPSDSTRDRPTIWSELSGACRELKTFQIGRRGMHCTPYREQRISPENCDIINGYLGTTCSSPELESVYISMCPFRVCGSRKDSPDLLYQAGSFLRLLNSSSLTRIEILNVEVSGSDLESMISTLPRYRMRHIRLCDITVNEGGFADTVEILRSIKEDSKSCDIDLSTLYGGEFGPSRGFDGSSSLFDDEDGDAFCDRLEEHMHPPLLRLTTALHGALDRIRVPKDVEEIPKIIESQPTSLGTVTLRYNQETEGLAKLVAIAKAETLVG</sequence>
<gene>
    <name evidence="1" type="ORF">M409DRAFT_61492</name>
</gene>
<dbReference type="OrthoDB" id="3759773at2759"/>
<organism evidence="1 2">
    <name type="scientific">Zasmidium cellare ATCC 36951</name>
    <dbReference type="NCBI Taxonomy" id="1080233"/>
    <lineage>
        <taxon>Eukaryota</taxon>
        <taxon>Fungi</taxon>
        <taxon>Dikarya</taxon>
        <taxon>Ascomycota</taxon>
        <taxon>Pezizomycotina</taxon>
        <taxon>Dothideomycetes</taxon>
        <taxon>Dothideomycetidae</taxon>
        <taxon>Mycosphaerellales</taxon>
        <taxon>Mycosphaerellaceae</taxon>
        <taxon>Zasmidium</taxon>
    </lineage>
</organism>
<protein>
    <recommendedName>
        <fullName evidence="3">F-box domain-containing protein</fullName>
    </recommendedName>
</protein>